<evidence type="ECO:0000313" key="2">
    <source>
        <dbReference type="Proteomes" id="UP001162131"/>
    </source>
</evidence>
<dbReference type="EMBL" id="CAJZBQ010000003">
    <property type="protein sequence ID" value="CAG9310800.1"/>
    <property type="molecule type" value="Genomic_DNA"/>
</dbReference>
<protein>
    <submittedName>
        <fullName evidence="1">Uncharacterized protein</fullName>
    </submittedName>
</protein>
<reference evidence="1" key="1">
    <citation type="submission" date="2021-09" db="EMBL/GenBank/DDBJ databases">
        <authorList>
            <consortium name="AG Swart"/>
            <person name="Singh M."/>
            <person name="Singh A."/>
            <person name="Seah K."/>
            <person name="Emmerich C."/>
        </authorList>
    </citation>
    <scope>NUCLEOTIDE SEQUENCE</scope>
    <source>
        <strain evidence="1">ATCC30299</strain>
    </source>
</reference>
<dbReference type="Proteomes" id="UP001162131">
    <property type="component" value="Unassembled WGS sequence"/>
</dbReference>
<keyword evidence="2" id="KW-1185">Reference proteome</keyword>
<gene>
    <name evidence="1" type="ORF">BSTOLATCC_MIC2514</name>
</gene>
<accession>A0AAU9IA51</accession>
<comment type="caution">
    <text evidence="1">The sequence shown here is derived from an EMBL/GenBank/DDBJ whole genome shotgun (WGS) entry which is preliminary data.</text>
</comment>
<proteinExistence type="predicted"/>
<name>A0AAU9IA51_9CILI</name>
<sequence>MSNINLPQSSLFVYKSSLESKLSEMMKAHKLLLLGFIDRQDEEDANNFELRSKLLDQNNSLCKENETLKRLVSLIKNYDPYN</sequence>
<dbReference type="AlphaFoldDB" id="A0AAU9IA51"/>
<organism evidence="1 2">
    <name type="scientific">Blepharisma stoltei</name>
    <dbReference type="NCBI Taxonomy" id="1481888"/>
    <lineage>
        <taxon>Eukaryota</taxon>
        <taxon>Sar</taxon>
        <taxon>Alveolata</taxon>
        <taxon>Ciliophora</taxon>
        <taxon>Postciliodesmatophora</taxon>
        <taxon>Heterotrichea</taxon>
        <taxon>Heterotrichida</taxon>
        <taxon>Blepharismidae</taxon>
        <taxon>Blepharisma</taxon>
    </lineage>
</organism>
<evidence type="ECO:0000313" key="1">
    <source>
        <dbReference type="EMBL" id="CAG9310800.1"/>
    </source>
</evidence>